<dbReference type="SUPFAM" id="SSF56112">
    <property type="entry name" value="Protein kinase-like (PK-like)"/>
    <property type="match status" value="1"/>
</dbReference>
<keyword evidence="2" id="KW-0547">Nucleotide-binding</keyword>
<evidence type="ECO:0000313" key="7">
    <source>
        <dbReference type="EMBL" id="GMR55195.1"/>
    </source>
</evidence>
<organism evidence="7 8">
    <name type="scientific">Pristionchus mayeri</name>
    <dbReference type="NCBI Taxonomy" id="1317129"/>
    <lineage>
        <taxon>Eukaryota</taxon>
        <taxon>Metazoa</taxon>
        <taxon>Ecdysozoa</taxon>
        <taxon>Nematoda</taxon>
        <taxon>Chromadorea</taxon>
        <taxon>Rhabditida</taxon>
        <taxon>Rhabditina</taxon>
        <taxon>Diplogasteromorpha</taxon>
        <taxon>Diplogasteroidea</taxon>
        <taxon>Neodiplogasteridae</taxon>
        <taxon>Pristionchus</taxon>
    </lineage>
</organism>
<evidence type="ECO:0000256" key="5">
    <source>
        <dbReference type="ARBA" id="ARBA00023137"/>
    </source>
</evidence>
<dbReference type="InterPro" id="IPR050122">
    <property type="entry name" value="RTK"/>
</dbReference>
<evidence type="ECO:0000256" key="3">
    <source>
        <dbReference type="ARBA" id="ARBA00022777"/>
    </source>
</evidence>
<dbReference type="PROSITE" id="PS00109">
    <property type="entry name" value="PROTEIN_KINASE_TYR"/>
    <property type="match status" value="1"/>
</dbReference>
<dbReference type="PROSITE" id="PS50011">
    <property type="entry name" value="PROTEIN_KINASE_DOM"/>
    <property type="match status" value="1"/>
</dbReference>
<accession>A0AAN5D3S3</accession>
<dbReference type="InterPro" id="IPR008266">
    <property type="entry name" value="Tyr_kinase_AS"/>
</dbReference>
<dbReference type="GO" id="GO:0007169">
    <property type="term" value="P:cell surface receptor protein tyrosine kinase signaling pathway"/>
    <property type="evidence" value="ECO:0007669"/>
    <property type="project" value="TreeGrafter"/>
</dbReference>
<dbReference type="Gene3D" id="1.10.510.10">
    <property type="entry name" value="Transferase(Phosphotransferase) domain 1"/>
    <property type="match status" value="1"/>
</dbReference>
<dbReference type="PANTHER" id="PTHR24416:SF583">
    <property type="entry name" value="RECEPTOR PROTEIN-TYROSINE KINASE"/>
    <property type="match status" value="1"/>
</dbReference>
<dbReference type="GO" id="GO:0005886">
    <property type="term" value="C:plasma membrane"/>
    <property type="evidence" value="ECO:0007669"/>
    <property type="project" value="TreeGrafter"/>
</dbReference>
<evidence type="ECO:0000313" key="8">
    <source>
        <dbReference type="Proteomes" id="UP001328107"/>
    </source>
</evidence>
<keyword evidence="4" id="KW-0067">ATP-binding</keyword>
<dbReference type="InterPro" id="IPR000719">
    <property type="entry name" value="Prot_kinase_dom"/>
</dbReference>
<dbReference type="GO" id="GO:0004714">
    <property type="term" value="F:transmembrane receptor protein tyrosine kinase activity"/>
    <property type="evidence" value="ECO:0007669"/>
    <property type="project" value="TreeGrafter"/>
</dbReference>
<keyword evidence="5" id="KW-0829">Tyrosine-protein kinase</keyword>
<gene>
    <name evidence="7" type="ORF">PMAYCL1PPCAC_25390</name>
</gene>
<reference evidence="8" key="1">
    <citation type="submission" date="2022-10" db="EMBL/GenBank/DDBJ databases">
        <title>Genome assembly of Pristionchus species.</title>
        <authorList>
            <person name="Yoshida K."/>
            <person name="Sommer R.J."/>
        </authorList>
    </citation>
    <scope>NUCLEOTIDE SEQUENCE [LARGE SCALE GENOMIC DNA]</scope>
    <source>
        <strain evidence="8">RS5460</strain>
    </source>
</reference>
<keyword evidence="1" id="KW-0808">Transferase</keyword>
<name>A0AAN5D3S3_9BILA</name>
<dbReference type="GO" id="GO:0043235">
    <property type="term" value="C:receptor complex"/>
    <property type="evidence" value="ECO:0007669"/>
    <property type="project" value="TreeGrafter"/>
</dbReference>
<sequence length="148" mass="16509">LSSRGIIHRDIAARNIMVDHLQACKIGDFGLCRAIHENDIYTSRGGKLPMKWMSPEAIEKYDFSVASDAWAYGVLLFEIATLGGTPYAGWHAPDILGRLKMGERMEKPESCSDNLYGVMRSCWAEMPSDRPTFTALRKQLGVLLSEVS</sequence>
<evidence type="ECO:0000256" key="2">
    <source>
        <dbReference type="ARBA" id="ARBA00022741"/>
    </source>
</evidence>
<feature type="non-terminal residue" evidence="7">
    <location>
        <position position="148"/>
    </location>
</feature>
<dbReference type="AlphaFoldDB" id="A0AAN5D3S3"/>
<dbReference type="EMBL" id="BTRK01000005">
    <property type="protein sequence ID" value="GMR55195.1"/>
    <property type="molecule type" value="Genomic_DNA"/>
</dbReference>
<dbReference type="GO" id="GO:0005524">
    <property type="term" value="F:ATP binding"/>
    <property type="evidence" value="ECO:0007669"/>
    <property type="project" value="UniProtKB-KW"/>
</dbReference>
<evidence type="ECO:0000256" key="4">
    <source>
        <dbReference type="ARBA" id="ARBA00022840"/>
    </source>
</evidence>
<dbReference type="Proteomes" id="UP001328107">
    <property type="component" value="Unassembled WGS sequence"/>
</dbReference>
<comment type="caution">
    <text evidence="7">The sequence shown here is derived from an EMBL/GenBank/DDBJ whole genome shotgun (WGS) entry which is preliminary data.</text>
</comment>
<dbReference type="InterPro" id="IPR001245">
    <property type="entry name" value="Ser-Thr/Tyr_kinase_cat_dom"/>
</dbReference>
<dbReference type="PRINTS" id="PR00109">
    <property type="entry name" value="TYRKINASE"/>
</dbReference>
<dbReference type="FunFam" id="1.10.510.10:FF:000554">
    <property type="entry name" value="Predicted protein"/>
    <property type="match status" value="1"/>
</dbReference>
<protein>
    <recommendedName>
        <fullName evidence="6">Protein kinase domain-containing protein</fullName>
    </recommendedName>
</protein>
<proteinExistence type="predicted"/>
<dbReference type="SMART" id="SM00219">
    <property type="entry name" value="TyrKc"/>
    <property type="match status" value="1"/>
</dbReference>
<dbReference type="PANTHER" id="PTHR24416">
    <property type="entry name" value="TYROSINE-PROTEIN KINASE RECEPTOR"/>
    <property type="match status" value="1"/>
</dbReference>
<dbReference type="InterPro" id="IPR011009">
    <property type="entry name" value="Kinase-like_dom_sf"/>
</dbReference>
<keyword evidence="8" id="KW-1185">Reference proteome</keyword>
<keyword evidence="3" id="KW-0418">Kinase</keyword>
<evidence type="ECO:0000256" key="1">
    <source>
        <dbReference type="ARBA" id="ARBA00022679"/>
    </source>
</evidence>
<feature type="non-terminal residue" evidence="7">
    <location>
        <position position="1"/>
    </location>
</feature>
<dbReference type="Pfam" id="PF07714">
    <property type="entry name" value="PK_Tyr_Ser-Thr"/>
    <property type="match status" value="1"/>
</dbReference>
<feature type="domain" description="Protein kinase" evidence="6">
    <location>
        <begin position="1"/>
        <end position="144"/>
    </location>
</feature>
<dbReference type="InterPro" id="IPR020635">
    <property type="entry name" value="Tyr_kinase_cat_dom"/>
</dbReference>
<evidence type="ECO:0000259" key="6">
    <source>
        <dbReference type="PROSITE" id="PS50011"/>
    </source>
</evidence>